<evidence type="ECO:0000313" key="1">
    <source>
        <dbReference type="EMBL" id="KAF2438147.1"/>
    </source>
</evidence>
<dbReference type="Proteomes" id="UP000799764">
    <property type="component" value="Unassembled WGS sequence"/>
</dbReference>
<name>A0A9P4P6I2_9PLEO</name>
<evidence type="ECO:0000313" key="2">
    <source>
        <dbReference type="Proteomes" id="UP000799764"/>
    </source>
</evidence>
<sequence>MSRPQQSDDIEKYHYQTHRYPQQPSIIPPMVHRRYSRDHILIPRKAGKGAVNISTMDGSLSFFCTPRKNAPRALACRSCFPAFREEKTTSRIPAMTAKTTSTITSLWLPVKLSSRSPRVDLGATAGMEGSNDKAPGVPMRKVKGNDGAMASHTVKPLHRFVNRCSRVRSTEDETLLETSTGLEDMALYCMIGKRRWVL</sequence>
<comment type="caution">
    <text evidence="1">The sequence shown here is derived from an EMBL/GenBank/DDBJ whole genome shotgun (WGS) entry which is preliminary data.</text>
</comment>
<accession>A0A9P4P6I2</accession>
<reference evidence="1" key="1">
    <citation type="journal article" date="2020" name="Stud. Mycol.">
        <title>101 Dothideomycetes genomes: a test case for predicting lifestyles and emergence of pathogens.</title>
        <authorList>
            <person name="Haridas S."/>
            <person name="Albert R."/>
            <person name="Binder M."/>
            <person name="Bloem J."/>
            <person name="Labutti K."/>
            <person name="Salamov A."/>
            <person name="Andreopoulos B."/>
            <person name="Baker S."/>
            <person name="Barry K."/>
            <person name="Bills G."/>
            <person name="Bluhm B."/>
            <person name="Cannon C."/>
            <person name="Castanera R."/>
            <person name="Culley D."/>
            <person name="Daum C."/>
            <person name="Ezra D."/>
            <person name="Gonzalez J."/>
            <person name="Henrissat B."/>
            <person name="Kuo A."/>
            <person name="Liang C."/>
            <person name="Lipzen A."/>
            <person name="Lutzoni F."/>
            <person name="Magnuson J."/>
            <person name="Mondo S."/>
            <person name="Nolan M."/>
            <person name="Ohm R."/>
            <person name="Pangilinan J."/>
            <person name="Park H.-J."/>
            <person name="Ramirez L."/>
            <person name="Alfaro M."/>
            <person name="Sun H."/>
            <person name="Tritt A."/>
            <person name="Yoshinaga Y."/>
            <person name="Zwiers L.-H."/>
            <person name="Turgeon B."/>
            <person name="Goodwin S."/>
            <person name="Spatafora J."/>
            <person name="Crous P."/>
            <person name="Grigoriev I."/>
        </authorList>
    </citation>
    <scope>NUCLEOTIDE SEQUENCE</scope>
    <source>
        <strain evidence="1">CBS 690.94</strain>
    </source>
</reference>
<dbReference type="AlphaFoldDB" id="A0A9P4P6I2"/>
<dbReference type="EMBL" id="MU001513">
    <property type="protein sequence ID" value="KAF2438147.1"/>
    <property type="molecule type" value="Genomic_DNA"/>
</dbReference>
<gene>
    <name evidence="1" type="ORF">P171DRAFT_437220</name>
</gene>
<protein>
    <submittedName>
        <fullName evidence="1">Uncharacterized protein</fullName>
    </submittedName>
</protein>
<keyword evidence="2" id="KW-1185">Reference proteome</keyword>
<proteinExistence type="predicted"/>
<organism evidence="1 2">
    <name type="scientific">Karstenula rhodostoma CBS 690.94</name>
    <dbReference type="NCBI Taxonomy" id="1392251"/>
    <lineage>
        <taxon>Eukaryota</taxon>
        <taxon>Fungi</taxon>
        <taxon>Dikarya</taxon>
        <taxon>Ascomycota</taxon>
        <taxon>Pezizomycotina</taxon>
        <taxon>Dothideomycetes</taxon>
        <taxon>Pleosporomycetidae</taxon>
        <taxon>Pleosporales</taxon>
        <taxon>Massarineae</taxon>
        <taxon>Didymosphaeriaceae</taxon>
        <taxon>Karstenula</taxon>
    </lineage>
</organism>